<dbReference type="EMBL" id="LMTZ01000001">
    <property type="protein sequence ID" value="KST70339.1"/>
    <property type="molecule type" value="Genomic_DNA"/>
</dbReference>
<proteinExistence type="predicted"/>
<comment type="caution">
    <text evidence="1">The sequence shown here is derived from an EMBL/GenBank/DDBJ whole genome shotgun (WGS) entry which is preliminary data.</text>
</comment>
<sequence>MSQDLTQKWLTEIQRLKQTIIDLQTQLTSAWESSEKWRKLYNTEAEQRRTDVQLFQETIASLKSEIRQIKGTDDGKLPDAQTATKIQDEVEKLNSIKELKVKLIGVMKERDRLQQALKTEQEVHIQTRKSLTTALGDAIDGFKQQKTKVSNGRSEQ</sequence>
<keyword evidence="2" id="KW-1185">Reference proteome</keyword>
<name>A0A0V8A0N9_9CYAN</name>
<dbReference type="Proteomes" id="UP000053372">
    <property type="component" value="Unassembled WGS sequence"/>
</dbReference>
<accession>A0A0V8A0N9</accession>
<organism evidence="1 2">
    <name type="scientific">Mastigocoleus testarum BC008</name>
    <dbReference type="NCBI Taxonomy" id="371196"/>
    <lineage>
        <taxon>Bacteria</taxon>
        <taxon>Bacillati</taxon>
        <taxon>Cyanobacteriota</taxon>
        <taxon>Cyanophyceae</taxon>
        <taxon>Nostocales</taxon>
        <taxon>Hapalosiphonaceae</taxon>
        <taxon>Mastigocoleus</taxon>
    </lineage>
</organism>
<dbReference type="OrthoDB" id="467224at2"/>
<dbReference type="AlphaFoldDB" id="A0A0V8A0N9"/>
<reference evidence="1 2" key="1">
    <citation type="journal article" date="2015" name="Genome Announc.">
        <title>Draft Genome of the Euendolithic (true boring) Cyanobacterium Mastigocoleus testarum strain BC008.</title>
        <authorList>
            <person name="Guida B.S."/>
            <person name="Garcia-Pichel F."/>
        </authorList>
    </citation>
    <scope>NUCLEOTIDE SEQUENCE [LARGE SCALE GENOMIC DNA]</scope>
    <source>
        <strain evidence="1 2">BC008</strain>
    </source>
</reference>
<dbReference type="RefSeq" id="WP_027844277.1">
    <property type="nucleotide sequence ID" value="NZ_LMTZ01000001.1"/>
</dbReference>
<gene>
    <name evidence="1" type="ORF">BC008_44890</name>
</gene>
<evidence type="ECO:0000313" key="1">
    <source>
        <dbReference type="EMBL" id="KST70339.1"/>
    </source>
</evidence>
<protein>
    <submittedName>
        <fullName evidence="1">Uncharacterized protein</fullName>
    </submittedName>
</protein>
<evidence type="ECO:0000313" key="2">
    <source>
        <dbReference type="Proteomes" id="UP000053372"/>
    </source>
</evidence>